<reference evidence="4" key="1">
    <citation type="journal article" date="2011" name="Genome Biol.">
        <title>Comparative genomics of the social amoebae Dictyostelium discoideum and Dictyostelium purpureum.</title>
        <authorList>
            <consortium name="US DOE Joint Genome Institute (JGI-PGF)"/>
            <person name="Sucgang R."/>
            <person name="Kuo A."/>
            <person name="Tian X."/>
            <person name="Salerno W."/>
            <person name="Parikh A."/>
            <person name="Feasley C.L."/>
            <person name="Dalin E."/>
            <person name="Tu H."/>
            <person name="Huang E."/>
            <person name="Barry K."/>
            <person name="Lindquist E."/>
            <person name="Shapiro H."/>
            <person name="Bruce D."/>
            <person name="Schmutz J."/>
            <person name="Salamov A."/>
            <person name="Fey P."/>
            <person name="Gaudet P."/>
            <person name="Anjard C."/>
            <person name="Babu M.M."/>
            <person name="Basu S."/>
            <person name="Bushmanova Y."/>
            <person name="van der Wel H."/>
            <person name="Katoh-Kurasawa M."/>
            <person name="Dinh C."/>
            <person name="Coutinho P.M."/>
            <person name="Saito T."/>
            <person name="Elias M."/>
            <person name="Schaap P."/>
            <person name="Kay R.R."/>
            <person name="Henrissat B."/>
            <person name="Eichinger L."/>
            <person name="Rivero F."/>
            <person name="Putnam N.H."/>
            <person name="West C.M."/>
            <person name="Loomis W.F."/>
            <person name="Chisholm R.L."/>
            <person name="Shaulsky G."/>
            <person name="Strassmann J.E."/>
            <person name="Queller D.C."/>
            <person name="Kuspa A."/>
            <person name="Grigoriev I.V."/>
        </authorList>
    </citation>
    <scope>NUCLEOTIDE SEQUENCE [LARGE SCALE GENOMIC DNA]</scope>
    <source>
        <strain evidence="4">QSDP1</strain>
    </source>
</reference>
<dbReference type="InterPro" id="IPR011044">
    <property type="entry name" value="Quino_amine_DH_bsu"/>
</dbReference>
<dbReference type="InterPro" id="IPR046355">
    <property type="entry name" value="Gab1-4-like"/>
</dbReference>
<dbReference type="GO" id="GO:0032154">
    <property type="term" value="C:cleavage furrow"/>
    <property type="evidence" value="ECO:0007669"/>
    <property type="project" value="EnsemblProtists"/>
</dbReference>
<dbReference type="OMA" id="VTRSKIW"/>
<dbReference type="FunCoup" id="F0ZY71">
    <property type="interactions" value="268"/>
</dbReference>
<dbReference type="KEGG" id="dpp:DICPUDRAFT_99321"/>
<dbReference type="AlphaFoldDB" id="F0ZY71"/>
<feature type="compositionally biased region" description="Low complexity" evidence="1">
    <location>
        <begin position="185"/>
        <end position="195"/>
    </location>
</feature>
<dbReference type="GeneID" id="10508014"/>
<dbReference type="STRING" id="5786.F0ZY71"/>
<dbReference type="Proteomes" id="UP000001064">
    <property type="component" value="Unassembled WGS sequence"/>
</dbReference>
<protein>
    <recommendedName>
        <fullName evidence="2">PH domain-containing protein</fullName>
    </recommendedName>
</protein>
<proteinExistence type="predicted"/>
<name>F0ZY71_DICPU</name>
<dbReference type="GO" id="GO:0043325">
    <property type="term" value="F:phosphatidylinositol-3,4-bisphosphate binding"/>
    <property type="evidence" value="ECO:0007669"/>
    <property type="project" value="EnsemblProtists"/>
</dbReference>
<feature type="domain" description="PH" evidence="2">
    <location>
        <begin position="8"/>
        <end position="126"/>
    </location>
</feature>
<dbReference type="PANTHER" id="PTHR45960:SF2">
    <property type="entry name" value="PROTEIN DAUGHTER OF SEVENLESS"/>
    <property type="match status" value="1"/>
</dbReference>
<evidence type="ECO:0000256" key="1">
    <source>
        <dbReference type="SAM" id="MobiDB-lite"/>
    </source>
</evidence>
<dbReference type="VEuPathDB" id="AmoebaDB:DICPUDRAFT_99321"/>
<dbReference type="InterPro" id="IPR001680">
    <property type="entry name" value="WD40_rpt"/>
</dbReference>
<dbReference type="InterPro" id="IPR011993">
    <property type="entry name" value="PH-like_dom_sf"/>
</dbReference>
<feature type="compositionally biased region" description="Pro residues" evidence="1">
    <location>
        <begin position="173"/>
        <end position="184"/>
    </location>
</feature>
<dbReference type="Gene3D" id="2.130.10.10">
    <property type="entry name" value="YVTN repeat-like/Quinoprotein amine dehydrogenase"/>
    <property type="match status" value="1"/>
</dbReference>
<feature type="region of interest" description="Disordered" evidence="1">
    <location>
        <begin position="786"/>
        <end position="806"/>
    </location>
</feature>
<feature type="compositionally biased region" description="Polar residues" evidence="1">
    <location>
        <begin position="143"/>
        <end position="153"/>
    </location>
</feature>
<feature type="region of interest" description="Disordered" evidence="1">
    <location>
        <begin position="134"/>
        <end position="222"/>
    </location>
</feature>
<dbReference type="InterPro" id="IPR001849">
    <property type="entry name" value="PH_domain"/>
</dbReference>
<dbReference type="eggNOG" id="KOG1090">
    <property type="taxonomic scope" value="Eukaryota"/>
</dbReference>
<evidence type="ECO:0000259" key="2">
    <source>
        <dbReference type="PROSITE" id="PS50003"/>
    </source>
</evidence>
<sequence>MQNNNINSESVQGFLCKKGNKSLLSSASWKKRWFILVNAPTNSNDNDNILLKYYKNQNDESPKGFILLSSIESIDSVTTAVTVATSNSTTNKYFFNIKTKNRIYNLYSDTEQERDYWILNLNISIVKLNDNDKSIKDRPRSYTLPTPQPTLIVQNDKPVNNSNNNNNNNNSKPPLPPKPLPQPTSSPSLQSRPQSQTQKVEQIPIPNSNNINNNNNNNKPPIEFIEDENISLCGAKIKDSLKNHSNGYITCMVAVTRSKIWTGDSQGNIVTWTISRTGATDKLKKGSQWKPHTSVTALIYVPSQKLVYSSGLDNKICSWNRTDFSPVFTHISKFPIYDMVFSKNDLIVYCGGTSSSSSSSSPIEKLTSNIANKDNKEVNLSNLSLFDTITKEETEIPFSAYLPSILTNDGKKLASPLSKKRKFIKMVKYDEKIIICTNRAEILIWAPFDNEPCKFISIGESFDITAMDIVGDTLWICTTQDINGNIFSTTLPCVITVLDLATLKKIRSFECHHPISNFSIINGYVWAITRGYITVYEPFTGQLAYETIQLKEDMNFCSLYHGNMVWIGGTFIWRFQIFDNWVSENLEYDITSPIKKSMLSRTGSQTVPDKAALEQAVASSAIINFIPIQDYTDFEYIESTLRKLKERFSLEYSNQLYDILLTIGENDQLMPEYQTMVCKCLRYFGRNKSTLMREFILSDNNRLVRIAQLLQSYLSNKNNLVLIYESLKVIEYLVSSFDKFSKLFQIEPIIKFTTNQPNRLILQSSLNILYRLFDFHSNFSSSHLNSSNSTNSLNGSGSKDVNSSSGNKDSLYNNIKEKVKTFISYLFDSAIDDKTKTAVINIISRYPNELKEQFKKESNIQQIYEILNQGSSLCCNDLIVLFSQILKDSSKIKEMVSKNFKPLLNLLEQRSSAFYPMSPSTSSNSAAPSAPATNDRLRIYYLMTSPSYIQRVYNNSNNGNDGKKIRKQIISSNFQSPVESIIFTLNSILHSLKSTSFKNTKITIIDIILPKEFPSNLDILNQSSIVNVNFVMPTQCFVSTIKFKFNPKDVSIKLLFENALSSGEATISNLSVSGEILLGFEIGTAKPQYIQFIAEPEILFDTQTTGVVVGFINLFFKSILKKTIKSKFVAPNKFYLPSI</sequence>
<dbReference type="Gene3D" id="2.30.29.30">
    <property type="entry name" value="Pleckstrin-homology domain (PH domain)/Phosphotyrosine-binding domain (PTB)"/>
    <property type="match status" value="1"/>
</dbReference>
<dbReference type="SMART" id="SM00320">
    <property type="entry name" value="WD40"/>
    <property type="match status" value="2"/>
</dbReference>
<dbReference type="PANTHER" id="PTHR45960">
    <property type="entry name" value="GRB2-ASSOCIATED-BINDING PROTEIN"/>
    <property type="match status" value="1"/>
</dbReference>
<dbReference type="RefSeq" id="XP_003292366.1">
    <property type="nucleotide sequence ID" value="XM_003292318.1"/>
</dbReference>
<dbReference type="GO" id="GO:0016477">
    <property type="term" value="P:cell migration"/>
    <property type="evidence" value="ECO:0007669"/>
    <property type="project" value="EnsemblProtists"/>
</dbReference>
<dbReference type="GO" id="GO:0031257">
    <property type="term" value="C:cell trailing edge membrane"/>
    <property type="evidence" value="ECO:0007669"/>
    <property type="project" value="EnsemblProtists"/>
</dbReference>
<feature type="compositionally biased region" description="Low complexity" evidence="1">
    <location>
        <begin position="157"/>
        <end position="172"/>
    </location>
</feature>
<evidence type="ECO:0000313" key="3">
    <source>
        <dbReference type="EMBL" id="EGC31117.1"/>
    </source>
</evidence>
<dbReference type="Pfam" id="PF00169">
    <property type="entry name" value="PH"/>
    <property type="match status" value="1"/>
</dbReference>
<dbReference type="InParanoid" id="F0ZY71"/>
<dbReference type="EMBL" id="GL871276">
    <property type="protein sequence ID" value="EGC31117.1"/>
    <property type="molecule type" value="Genomic_DNA"/>
</dbReference>
<dbReference type="GO" id="GO:0007163">
    <property type="term" value="P:establishment or maintenance of cell polarity"/>
    <property type="evidence" value="ECO:0007669"/>
    <property type="project" value="EnsemblProtists"/>
</dbReference>
<dbReference type="SUPFAM" id="SSF50729">
    <property type="entry name" value="PH domain-like"/>
    <property type="match status" value="1"/>
</dbReference>
<dbReference type="PROSITE" id="PS50003">
    <property type="entry name" value="PH_DOMAIN"/>
    <property type="match status" value="1"/>
</dbReference>
<dbReference type="SUPFAM" id="SSF48371">
    <property type="entry name" value="ARM repeat"/>
    <property type="match status" value="1"/>
</dbReference>
<dbReference type="OrthoDB" id="20398at2759"/>
<dbReference type="SUPFAM" id="SSF50969">
    <property type="entry name" value="YVTN repeat-like/Quinoprotein amine dehydrogenase"/>
    <property type="match status" value="1"/>
</dbReference>
<dbReference type="InterPro" id="IPR016024">
    <property type="entry name" value="ARM-type_fold"/>
</dbReference>
<dbReference type="SMART" id="SM00233">
    <property type="entry name" value="PH"/>
    <property type="match status" value="1"/>
</dbReference>
<keyword evidence="4" id="KW-1185">Reference proteome</keyword>
<evidence type="ECO:0000313" key="4">
    <source>
        <dbReference type="Proteomes" id="UP000001064"/>
    </source>
</evidence>
<organism evidence="3 4">
    <name type="scientific">Dictyostelium purpureum</name>
    <name type="common">Slime mold</name>
    <dbReference type="NCBI Taxonomy" id="5786"/>
    <lineage>
        <taxon>Eukaryota</taxon>
        <taxon>Amoebozoa</taxon>
        <taxon>Evosea</taxon>
        <taxon>Eumycetozoa</taxon>
        <taxon>Dictyostelia</taxon>
        <taxon>Dictyosteliales</taxon>
        <taxon>Dictyosteliaceae</taxon>
        <taxon>Dictyostelium</taxon>
    </lineage>
</organism>
<accession>F0ZY71</accession>
<feature type="compositionally biased region" description="Low complexity" evidence="1">
    <location>
        <begin position="203"/>
        <end position="222"/>
    </location>
</feature>
<feature type="compositionally biased region" description="Low complexity" evidence="1">
    <location>
        <begin position="786"/>
        <end position="798"/>
    </location>
</feature>
<gene>
    <name evidence="3" type="ORF">DICPUDRAFT_99321</name>
</gene>
<dbReference type="InterPro" id="IPR015943">
    <property type="entry name" value="WD40/YVTN_repeat-like_dom_sf"/>
</dbReference>